<feature type="signal peptide" evidence="1">
    <location>
        <begin position="1"/>
        <end position="15"/>
    </location>
</feature>
<dbReference type="PANTHER" id="PTHR43876:SF7">
    <property type="entry name" value="UBIQUINONE BIOSYNTHESIS MONOOXYGENASE COQ6, MITOCHONDRIAL"/>
    <property type="match status" value="1"/>
</dbReference>
<accession>A0A7S3KXS3</accession>
<feature type="chain" id="PRO_5031146132" description="FAD-binding domain-containing protein" evidence="1">
    <location>
        <begin position="16"/>
        <end position="118"/>
    </location>
</feature>
<name>A0A7S3KXS3_9STRA</name>
<evidence type="ECO:0000313" key="2">
    <source>
        <dbReference type="EMBL" id="CAE0401710.1"/>
    </source>
</evidence>
<sequence length="118" mass="12731">MALYMCFSMIALCLSAKIYPMAGQGLNRGLQDVAYLADLVVRAADASMDVATCLEHYERTCNLQILFTLSGIDALQRMFGAQHVAANHVKSLGMNVIQNSPPLRPALIDVACQGATAR</sequence>
<dbReference type="PANTHER" id="PTHR43876">
    <property type="entry name" value="UBIQUINONE BIOSYNTHESIS MONOOXYGENASE COQ6, MITOCHONDRIAL"/>
    <property type="match status" value="1"/>
</dbReference>
<evidence type="ECO:0008006" key="3">
    <source>
        <dbReference type="Google" id="ProtNLM"/>
    </source>
</evidence>
<dbReference type="Gene3D" id="3.50.50.60">
    <property type="entry name" value="FAD/NAD(P)-binding domain"/>
    <property type="match status" value="1"/>
</dbReference>
<gene>
    <name evidence="2" type="ORF">ACOF00016_LOCUS96</name>
</gene>
<proteinExistence type="predicted"/>
<reference evidence="2" key="1">
    <citation type="submission" date="2021-01" db="EMBL/GenBank/DDBJ databases">
        <authorList>
            <person name="Corre E."/>
            <person name="Pelletier E."/>
            <person name="Niang G."/>
            <person name="Scheremetjew M."/>
            <person name="Finn R."/>
            <person name="Kale V."/>
            <person name="Holt S."/>
            <person name="Cochrane G."/>
            <person name="Meng A."/>
            <person name="Brown T."/>
            <person name="Cohen L."/>
        </authorList>
    </citation>
    <scope>NUCLEOTIDE SEQUENCE</scope>
    <source>
        <strain evidence="2">CCMP127</strain>
    </source>
</reference>
<dbReference type="EMBL" id="HBIM01000111">
    <property type="protein sequence ID" value="CAE0401710.1"/>
    <property type="molecule type" value="Transcribed_RNA"/>
</dbReference>
<dbReference type="AlphaFoldDB" id="A0A7S3KXS3"/>
<dbReference type="InterPro" id="IPR051205">
    <property type="entry name" value="UbiH/COQ6_monooxygenase"/>
</dbReference>
<dbReference type="InterPro" id="IPR036188">
    <property type="entry name" value="FAD/NAD-bd_sf"/>
</dbReference>
<dbReference type="SUPFAM" id="SSF51905">
    <property type="entry name" value="FAD/NAD(P)-binding domain"/>
    <property type="match status" value="1"/>
</dbReference>
<keyword evidence="1" id="KW-0732">Signal</keyword>
<evidence type="ECO:0000256" key="1">
    <source>
        <dbReference type="SAM" id="SignalP"/>
    </source>
</evidence>
<protein>
    <recommendedName>
        <fullName evidence="3">FAD-binding domain-containing protein</fullName>
    </recommendedName>
</protein>
<organism evidence="2">
    <name type="scientific">Amphora coffeiformis</name>
    <dbReference type="NCBI Taxonomy" id="265554"/>
    <lineage>
        <taxon>Eukaryota</taxon>
        <taxon>Sar</taxon>
        <taxon>Stramenopiles</taxon>
        <taxon>Ochrophyta</taxon>
        <taxon>Bacillariophyta</taxon>
        <taxon>Bacillariophyceae</taxon>
        <taxon>Bacillariophycidae</taxon>
        <taxon>Thalassiophysales</taxon>
        <taxon>Catenulaceae</taxon>
        <taxon>Amphora</taxon>
    </lineage>
</organism>